<sequence>MPLPVAPIAAYLALLVWSSVPFAPAEPFLLAAGSYAASGPLSLWIAIVAAAAGSFASDLAKYALGRVAGAALLRRLRRRPAGARAVAWIEARVLRAGPAAIAPSYFVPFGVVAATVLCGALRMPVRGVALASACGAVLWSSAFLLLGYAGGALTGNPLIGSAVAVPAAVLIGLLVRKRTTDRVGPTTGSPEPALTGGVSGPGPR</sequence>
<evidence type="ECO:0000256" key="7">
    <source>
        <dbReference type="SAM" id="MobiDB-lite"/>
    </source>
</evidence>
<dbReference type="RefSeq" id="WP_169410131.1">
    <property type="nucleotide sequence ID" value="NZ_JAAXKZ010000007.1"/>
</dbReference>
<evidence type="ECO:0000313" key="10">
    <source>
        <dbReference type="EMBL" id="NMH90629.1"/>
    </source>
</evidence>
<comment type="similarity">
    <text evidence="2">Belongs to the DedA family.</text>
</comment>
<dbReference type="Pfam" id="PF09335">
    <property type="entry name" value="VTT_dom"/>
    <property type="match status" value="1"/>
</dbReference>
<dbReference type="GO" id="GO:0005886">
    <property type="term" value="C:plasma membrane"/>
    <property type="evidence" value="ECO:0007669"/>
    <property type="project" value="UniProtKB-SubCell"/>
</dbReference>
<keyword evidence="11" id="KW-1185">Reference proteome</keyword>
<evidence type="ECO:0000313" key="11">
    <source>
        <dbReference type="Proteomes" id="UP000586918"/>
    </source>
</evidence>
<keyword evidence="3" id="KW-1003">Cell membrane</keyword>
<evidence type="ECO:0000259" key="9">
    <source>
        <dbReference type="Pfam" id="PF09335"/>
    </source>
</evidence>
<organism evidence="10 11">
    <name type="scientific">Pseudonocardia bannensis</name>
    <dbReference type="NCBI Taxonomy" id="630973"/>
    <lineage>
        <taxon>Bacteria</taxon>
        <taxon>Bacillati</taxon>
        <taxon>Actinomycetota</taxon>
        <taxon>Actinomycetes</taxon>
        <taxon>Pseudonocardiales</taxon>
        <taxon>Pseudonocardiaceae</taxon>
        <taxon>Pseudonocardia</taxon>
    </lineage>
</organism>
<name>A0A848DDE3_9PSEU</name>
<dbReference type="PANTHER" id="PTHR42709">
    <property type="entry name" value="ALKALINE PHOSPHATASE LIKE PROTEIN"/>
    <property type="match status" value="1"/>
</dbReference>
<feature type="transmembrane region" description="Helical" evidence="8">
    <location>
        <begin position="128"/>
        <end position="149"/>
    </location>
</feature>
<accession>A0A848DDE3</accession>
<evidence type="ECO:0000256" key="5">
    <source>
        <dbReference type="ARBA" id="ARBA00022989"/>
    </source>
</evidence>
<feature type="domain" description="VTT" evidence="9">
    <location>
        <begin position="24"/>
        <end position="148"/>
    </location>
</feature>
<proteinExistence type="inferred from homology"/>
<dbReference type="EMBL" id="JAAXKZ010000007">
    <property type="protein sequence ID" value="NMH90629.1"/>
    <property type="molecule type" value="Genomic_DNA"/>
</dbReference>
<gene>
    <name evidence="10" type="ORF">HF519_03330</name>
</gene>
<keyword evidence="6 8" id="KW-0472">Membrane</keyword>
<dbReference type="PANTHER" id="PTHR42709:SF6">
    <property type="entry name" value="UNDECAPRENYL PHOSPHATE TRANSPORTER A"/>
    <property type="match status" value="1"/>
</dbReference>
<evidence type="ECO:0000256" key="3">
    <source>
        <dbReference type="ARBA" id="ARBA00022475"/>
    </source>
</evidence>
<evidence type="ECO:0000256" key="2">
    <source>
        <dbReference type="ARBA" id="ARBA00010792"/>
    </source>
</evidence>
<protein>
    <submittedName>
        <fullName evidence="10">DedA family protein</fullName>
    </submittedName>
</protein>
<evidence type="ECO:0000256" key="1">
    <source>
        <dbReference type="ARBA" id="ARBA00004651"/>
    </source>
</evidence>
<feature type="transmembrane region" description="Helical" evidence="8">
    <location>
        <begin position="104"/>
        <end position="121"/>
    </location>
</feature>
<keyword evidence="5 8" id="KW-1133">Transmembrane helix</keyword>
<keyword evidence="4 8" id="KW-0812">Transmembrane</keyword>
<feature type="region of interest" description="Disordered" evidence="7">
    <location>
        <begin position="181"/>
        <end position="204"/>
    </location>
</feature>
<dbReference type="InterPro" id="IPR051311">
    <property type="entry name" value="DedA_domain"/>
</dbReference>
<evidence type="ECO:0000256" key="4">
    <source>
        <dbReference type="ARBA" id="ARBA00022692"/>
    </source>
</evidence>
<dbReference type="InterPro" id="IPR032816">
    <property type="entry name" value="VTT_dom"/>
</dbReference>
<dbReference type="Proteomes" id="UP000586918">
    <property type="component" value="Unassembled WGS sequence"/>
</dbReference>
<reference evidence="10 11" key="1">
    <citation type="submission" date="2020-04" db="EMBL/GenBank/DDBJ databases">
        <authorList>
            <person name="Klaysubun C."/>
            <person name="Duangmal K."/>
            <person name="Lipun K."/>
        </authorList>
    </citation>
    <scope>NUCLEOTIDE SEQUENCE [LARGE SCALE GENOMIC DNA]</scope>
    <source>
        <strain evidence="10 11">DSM 45300</strain>
    </source>
</reference>
<evidence type="ECO:0000256" key="8">
    <source>
        <dbReference type="SAM" id="Phobius"/>
    </source>
</evidence>
<feature type="transmembrane region" description="Helical" evidence="8">
    <location>
        <begin position="155"/>
        <end position="175"/>
    </location>
</feature>
<comment type="subcellular location">
    <subcellularLocation>
        <location evidence="1">Cell membrane</location>
        <topology evidence="1">Multi-pass membrane protein</topology>
    </subcellularLocation>
</comment>
<dbReference type="AlphaFoldDB" id="A0A848DDE3"/>
<evidence type="ECO:0000256" key="6">
    <source>
        <dbReference type="ARBA" id="ARBA00023136"/>
    </source>
</evidence>
<comment type="caution">
    <text evidence="10">The sequence shown here is derived from an EMBL/GenBank/DDBJ whole genome shotgun (WGS) entry which is preliminary data.</text>
</comment>